<feature type="transmembrane region" description="Helical" evidence="2">
    <location>
        <begin position="166"/>
        <end position="190"/>
    </location>
</feature>
<keyword evidence="2" id="KW-0472">Membrane</keyword>
<keyword evidence="4" id="KW-1185">Reference proteome</keyword>
<organism evidence="3 4">
    <name type="scientific">Streptomyces avidinii</name>
    <dbReference type="NCBI Taxonomy" id="1895"/>
    <lineage>
        <taxon>Bacteria</taxon>
        <taxon>Bacillati</taxon>
        <taxon>Actinomycetota</taxon>
        <taxon>Actinomycetes</taxon>
        <taxon>Kitasatosporales</taxon>
        <taxon>Streptomycetaceae</taxon>
        <taxon>Streptomyces</taxon>
    </lineage>
</organism>
<keyword evidence="2" id="KW-0812">Transmembrane</keyword>
<protein>
    <recommendedName>
        <fullName evidence="5">SMODS and SLOG-associating 2TM effector domain-containing protein</fullName>
    </recommendedName>
</protein>
<evidence type="ECO:0000256" key="2">
    <source>
        <dbReference type="SAM" id="Phobius"/>
    </source>
</evidence>
<evidence type="ECO:0000313" key="4">
    <source>
        <dbReference type="Proteomes" id="UP001519310"/>
    </source>
</evidence>
<dbReference type="RefSeq" id="WP_189973620.1">
    <property type="nucleotide sequence ID" value="NZ_BMVL01000018.1"/>
</dbReference>
<dbReference type="Proteomes" id="UP001519310">
    <property type="component" value="Unassembled WGS sequence"/>
</dbReference>
<evidence type="ECO:0000313" key="3">
    <source>
        <dbReference type="EMBL" id="MBP2040685.1"/>
    </source>
</evidence>
<sequence length="228" mass="25235">MAGAESLVSFAPLLVPVVSGLVGGATLLVKDRREKRSADHHFRRRLERAQMEVQFVTGWIEAKKLAPTDVAPDPEPGRWLDECYASVRSYEAEAAARGEGRPGTLRRLLLLRPLRGRPAKVVRVLYWISFLAFNAAFAWWVSILVGGPPEFFGAEDETDRPDDVEALLGLTFSFLVLTVGLWAWAVYLDVSEPAAGHTSRIDSAAWAATERQRRHDEDERADPGPDAG</sequence>
<feature type="region of interest" description="Disordered" evidence="1">
    <location>
        <begin position="206"/>
        <end position="228"/>
    </location>
</feature>
<keyword evidence="2" id="KW-1133">Transmembrane helix</keyword>
<evidence type="ECO:0008006" key="5">
    <source>
        <dbReference type="Google" id="ProtNLM"/>
    </source>
</evidence>
<proteinExistence type="predicted"/>
<evidence type="ECO:0000256" key="1">
    <source>
        <dbReference type="SAM" id="MobiDB-lite"/>
    </source>
</evidence>
<name>A0ABS4LEY5_STRAV</name>
<feature type="compositionally biased region" description="Basic and acidic residues" evidence="1">
    <location>
        <begin position="210"/>
        <end position="228"/>
    </location>
</feature>
<gene>
    <name evidence="3" type="ORF">J2Z77_006540</name>
</gene>
<comment type="caution">
    <text evidence="3">The sequence shown here is derived from an EMBL/GenBank/DDBJ whole genome shotgun (WGS) entry which is preliminary data.</text>
</comment>
<feature type="transmembrane region" description="Helical" evidence="2">
    <location>
        <begin position="124"/>
        <end position="146"/>
    </location>
</feature>
<dbReference type="EMBL" id="JAGGLQ010000018">
    <property type="protein sequence ID" value="MBP2040685.1"/>
    <property type="molecule type" value="Genomic_DNA"/>
</dbReference>
<reference evidence="3 4" key="1">
    <citation type="submission" date="2021-03" db="EMBL/GenBank/DDBJ databases">
        <title>Genomic Encyclopedia of Type Strains, Phase IV (KMG-IV): sequencing the most valuable type-strain genomes for metagenomic binning, comparative biology and taxonomic classification.</title>
        <authorList>
            <person name="Goeker M."/>
        </authorList>
    </citation>
    <scope>NUCLEOTIDE SEQUENCE [LARGE SCALE GENOMIC DNA]</scope>
    <source>
        <strain evidence="3 4">DSM 40526</strain>
    </source>
</reference>
<accession>A0ABS4LEY5</accession>
<feature type="transmembrane region" description="Helical" evidence="2">
    <location>
        <begin position="6"/>
        <end position="29"/>
    </location>
</feature>